<sequence length="48" mass="5223">MHINASNHANAFNVIIRPHKPAKLGTTVTLTLINQAISTPKSIIPLHK</sequence>
<name>Q9LNX3_ARATH</name>
<evidence type="ECO:0000313" key="1">
    <source>
        <dbReference type="EMBL" id="AAF79550.1"/>
    </source>
</evidence>
<organism evidence="1">
    <name type="scientific">Arabidopsis thaliana</name>
    <name type="common">Mouse-ear cress</name>
    <dbReference type="NCBI Taxonomy" id="3702"/>
    <lineage>
        <taxon>Eukaryota</taxon>
        <taxon>Viridiplantae</taxon>
        <taxon>Streptophyta</taxon>
        <taxon>Embryophyta</taxon>
        <taxon>Tracheophyta</taxon>
        <taxon>Spermatophyta</taxon>
        <taxon>Magnoliopsida</taxon>
        <taxon>eudicotyledons</taxon>
        <taxon>Gunneridae</taxon>
        <taxon>Pentapetalae</taxon>
        <taxon>rosids</taxon>
        <taxon>malvids</taxon>
        <taxon>Brassicales</taxon>
        <taxon>Brassicaceae</taxon>
        <taxon>Camelineae</taxon>
        <taxon>Arabidopsis</taxon>
    </lineage>
</organism>
<dbReference type="PIR" id="G86209">
    <property type="entry name" value="G86209"/>
</dbReference>
<reference evidence="1" key="2">
    <citation type="submission" date="2000-03" db="EMBL/GenBank/DDBJ databases">
        <title>Genomic sequence for Arabidopsis thaliana BAC F22G5 from chromosome I.</title>
        <authorList>
            <person name="Shinn P."/>
            <person name="Brooks S."/>
            <person name="Buehler E."/>
            <person name="Chao Q."/>
            <person name="Johnson-Hopson C."/>
            <person name="Khan S."/>
            <person name="Kim C."/>
            <person name="Altafi H."/>
            <person name="Bei Q."/>
            <person name="Chin C."/>
            <person name="Chiou J."/>
            <person name="Choi E."/>
            <person name="Conn L."/>
            <person name="Conway A."/>
            <person name="Gonzales A."/>
            <person name="Hansen N."/>
            <person name="Howing B."/>
            <person name="Koo T."/>
            <person name="Lam B."/>
            <person name="Lee J."/>
            <person name="Lenz C."/>
            <person name="Li J."/>
            <person name="Liu A."/>
            <person name="Liu K."/>
            <person name="Liu S."/>
            <person name="Mukharsky N."/>
            <person name="Nguyen M."/>
            <person name="Palm C."/>
            <person name="Pham P."/>
            <person name="Sakano H."/>
            <person name="Schwartz J."/>
            <person name="Southwick A."/>
            <person name="Thaveri A."/>
            <person name="Toriumi M."/>
            <person name="Vaysberg M."/>
            <person name="Yu G."/>
            <person name="Federspiel N.A."/>
            <person name="Theologis A."/>
            <person name="Ecker J.R."/>
        </authorList>
    </citation>
    <scope>NUCLEOTIDE SEQUENCE</scope>
</reference>
<dbReference type="AlphaFoldDB" id="Q9LNX3"/>
<reference key="1">
    <citation type="journal article" date="2000" name="Nature">
        <title>Sequence and analysis of chromosome 1 of the plant Arabidopsis thaliana.</title>
        <authorList>
            <person name="Theologis A."/>
            <person name="Ecker J.R."/>
            <person name="Palm C.J."/>
            <person name="Federspiel N.A."/>
            <person name="Kaul S."/>
            <person name="White O."/>
            <person name="Alonso J."/>
            <person name="Altafi H."/>
            <person name="Araujo R."/>
            <person name="Bowman C.L."/>
            <person name="Brooks S.Y."/>
            <person name="Buehler E."/>
            <person name="Chan A."/>
            <person name="Chao Q."/>
            <person name="Chen H."/>
            <person name="Cheuk R.F."/>
            <person name="Chin C.W."/>
            <person name="Chung M.K."/>
            <person name="Conn L."/>
            <person name="Conway A.B."/>
            <person name="Conway A.R."/>
            <person name="Creasy T.H."/>
            <person name="Dewar K."/>
            <person name="Dunn P."/>
            <person name="Etgu P."/>
            <person name="Feldblyum T.V."/>
            <person name="Feng J."/>
            <person name="Fong B."/>
            <person name="Fujii C.Y."/>
            <person name="Gill J.E."/>
            <person name="Goldsmith A.D."/>
            <person name="Haas B."/>
            <person name="Hansen N.F."/>
            <person name="Hughes B."/>
            <person name="Huizar L."/>
            <person name="Hunter J.L."/>
            <person name="Jenkins J."/>
            <person name="Johnson-Hopson C."/>
            <person name="Khan S."/>
            <person name="Khaykin E."/>
            <person name="Kim C.J."/>
            <person name="Koo H.L."/>
            <person name="Kremenetskaia I."/>
            <person name="Kurtz D.B."/>
            <person name="Kwan A."/>
            <person name="Lam B."/>
            <person name="Langin-Hooper S."/>
            <person name="Lee A."/>
            <person name="Lee J.M."/>
            <person name="Lenz C.A."/>
            <person name="Li J.H."/>
            <person name="Li Y."/>
            <person name="Lin X."/>
            <person name="Liu S.X."/>
            <person name="Liu Z.A."/>
            <person name="Luros J.S."/>
            <person name="Maiti R."/>
            <person name="Marziali A."/>
            <person name="Militscher J."/>
            <person name="Miranda M."/>
            <person name="Nguyen M."/>
            <person name="Nierman W.C."/>
            <person name="Osborne B.I."/>
            <person name="Pai G."/>
            <person name="Peterson J."/>
            <person name="Pham P.K."/>
            <person name="Rizzo M."/>
            <person name="Rooney T."/>
            <person name="Rowley D."/>
            <person name="Sakano H."/>
            <person name="Salzberg S.L."/>
            <person name="Schwartz J.R."/>
            <person name="Shinn P."/>
            <person name="Southwick A.M."/>
            <person name="Sun H."/>
            <person name="Tallon L.J."/>
            <person name="Tambunga G."/>
            <person name="Toriumi M.J."/>
            <person name="Town C.D."/>
            <person name="Utterback T."/>
            <person name="Van Aken S."/>
            <person name="Vaysberg M."/>
            <person name="Vysotskaia V.S."/>
            <person name="Walker M."/>
            <person name="Wu D."/>
            <person name="Yu G."/>
            <person name="Fraser C.M."/>
            <person name="Venter J.C."/>
            <person name="Davis R.W."/>
        </authorList>
    </citation>
    <scope>NUCLEOTIDE SEQUENCE [LARGE SCALE GENOMIC DNA]</scope>
    <source>
        <strain>cv. Columbia</strain>
    </source>
</reference>
<dbReference type="EMBL" id="AC022464">
    <property type="protein sequence ID" value="AAF79550.1"/>
    <property type="molecule type" value="Genomic_DNA"/>
</dbReference>
<proteinExistence type="predicted"/>
<accession>Q9LNX3</accession>
<protein>
    <submittedName>
        <fullName evidence="1">F22G5.12</fullName>
    </submittedName>
</protein>
<reference evidence="1" key="3">
    <citation type="submission" date="2000-10" db="EMBL/GenBank/DDBJ databases">
        <authorList>
            <person name="Shinn P."/>
            <person name="Brooks S."/>
            <person name="Buehler E."/>
            <person name="Chao Q."/>
            <person name="Cheuk R."/>
            <person name="Johnson-Hopson C."/>
            <person name="Khan S."/>
            <person name="Kim C."/>
            <person name="Altafi H."/>
            <person name="Bei B."/>
            <person name="Chin C."/>
            <person name="Chiou J."/>
            <person name="Choi E."/>
            <person name="Conn L."/>
            <person name="Conway A."/>
            <person name="Gonzalez A."/>
            <person name="Hansen N."/>
            <person name="Howing B."/>
            <person name="Koo T."/>
            <person name="Lam B."/>
            <person name="Lee J."/>
            <person name="Lenz C."/>
            <person name="Li J."/>
            <person name="Liu A."/>
            <person name="Liu J."/>
            <person name="Liu S."/>
            <person name="Mukharsky N."/>
            <person name="Nguyen M."/>
            <person name="Palm C."/>
            <person name="Pham P."/>
            <person name="Sakano H."/>
            <person name="Schwartz J."/>
            <person name="Southwick A."/>
            <person name="Thaveri A."/>
            <person name="Toriumi M."/>
            <person name="Vaysberg M."/>
            <person name="Yu G."/>
            <person name="Davis R."/>
            <person name="Federspiel N."/>
            <person name="Theologis A."/>
            <person name="Ecker J."/>
        </authorList>
    </citation>
    <scope>NUCLEOTIDE SEQUENCE</scope>
</reference>